<evidence type="ECO:0000313" key="4">
    <source>
        <dbReference type="Proteomes" id="UP000298460"/>
    </source>
</evidence>
<dbReference type="PROSITE" id="PS50887">
    <property type="entry name" value="GGDEF"/>
    <property type="match status" value="1"/>
</dbReference>
<accession>A0A4Z0R8F9</accession>
<evidence type="ECO:0000259" key="2">
    <source>
        <dbReference type="PROSITE" id="PS50887"/>
    </source>
</evidence>
<feature type="domain" description="GGDEF" evidence="2">
    <location>
        <begin position="311"/>
        <end position="449"/>
    </location>
</feature>
<dbReference type="Pfam" id="PF17853">
    <property type="entry name" value="GGDEF_2"/>
    <property type="match status" value="1"/>
</dbReference>
<dbReference type="OrthoDB" id="143422at2"/>
<dbReference type="Proteomes" id="UP000298460">
    <property type="component" value="Unassembled WGS sequence"/>
</dbReference>
<dbReference type="InterPro" id="IPR042070">
    <property type="entry name" value="PucR_C-HTH_sf"/>
</dbReference>
<reference evidence="3 4" key="1">
    <citation type="submission" date="2019-03" db="EMBL/GenBank/DDBJ databases">
        <title>Draft Genome Sequence of Desulfosporosinus fructosivorans Strain 63.6F, Isolated from Marine Sediment in the Baltic Sea.</title>
        <authorList>
            <person name="Hausmann B."/>
            <person name="Vandieken V."/>
            <person name="Pjevac P."/>
            <person name="Schreck K."/>
            <person name="Herbold C.W."/>
            <person name="Loy A."/>
        </authorList>
    </citation>
    <scope>NUCLEOTIDE SEQUENCE [LARGE SCALE GENOMIC DNA]</scope>
    <source>
        <strain evidence="3 4">63.6F</strain>
    </source>
</reference>
<dbReference type="InterPro" id="IPR051448">
    <property type="entry name" value="CdaR-like_regulators"/>
</dbReference>
<dbReference type="Gene3D" id="3.30.450.40">
    <property type="match status" value="1"/>
</dbReference>
<dbReference type="Pfam" id="PF07905">
    <property type="entry name" value="PucR"/>
    <property type="match status" value="1"/>
</dbReference>
<dbReference type="InterPro" id="IPR041522">
    <property type="entry name" value="CdaR_GGDEF"/>
</dbReference>
<dbReference type="RefSeq" id="WP_135545611.1">
    <property type="nucleotide sequence ID" value="NZ_SPQQ01000002.1"/>
</dbReference>
<organism evidence="3 4">
    <name type="scientific">Desulfosporosinus fructosivorans</name>
    <dbReference type="NCBI Taxonomy" id="2018669"/>
    <lineage>
        <taxon>Bacteria</taxon>
        <taxon>Bacillati</taxon>
        <taxon>Bacillota</taxon>
        <taxon>Clostridia</taxon>
        <taxon>Eubacteriales</taxon>
        <taxon>Desulfitobacteriaceae</taxon>
        <taxon>Desulfosporosinus</taxon>
    </lineage>
</organism>
<comment type="caution">
    <text evidence="3">The sequence shown here is derived from an EMBL/GenBank/DDBJ whole genome shotgun (WGS) entry which is preliminary data.</text>
</comment>
<keyword evidence="4" id="KW-1185">Reference proteome</keyword>
<gene>
    <name evidence="3" type="ORF">E4K67_06535</name>
</gene>
<dbReference type="PANTHER" id="PTHR33744:SF1">
    <property type="entry name" value="DNA-BINDING TRANSCRIPTIONAL ACTIVATOR ADER"/>
    <property type="match status" value="1"/>
</dbReference>
<dbReference type="InterPro" id="IPR025736">
    <property type="entry name" value="PucR_C-HTH_dom"/>
</dbReference>
<evidence type="ECO:0000313" key="3">
    <source>
        <dbReference type="EMBL" id="TGE39118.1"/>
    </source>
</evidence>
<dbReference type="InterPro" id="IPR029016">
    <property type="entry name" value="GAF-like_dom_sf"/>
</dbReference>
<dbReference type="InterPro" id="IPR012914">
    <property type="entry name" value="PucR_dom"/>
</dbReference>
<dbReference type="PANTHER" id="PTHR33744">
    <property type="entry name" value="CARBOHYDRATE DIACID REGULATOR"/>
    <property type="match status" value="1"/>
</dbReference>
<proteinExistence type="inferred from homology"/>
<dbReference type="Gene3D" id="1.10.10.2840">
    <property type="entry name" value="PucR C-terminal helix-turn-helix domain"/>
    <property type="match status" value="1"/>
</dbReference>
<protein>
    <submittedName>
        <fullName evidence="3">PucR family transcriptional regulator</fullName>
    </submittedName>
</protein>
<dbReference type="EMBL" id="SPQQ01000002">
    <property type="protein sequence ID" value="TGE39118.1"/>
    <property type="molecule type" value="Genomic_DNA"/>
</dbReference>
<dbReference type="Pfam" id="PF13556">
    <property type="entry name" value="HTH_30"/>
    <property type="match status" value="1"/>
</dbReference>
<dbReference type="InterPro" id="IPR000160">
    <property type="entry name" value="GGDEF_dom"/>
</dbReference>
<dbReference type="AlphaFoldDB" id="A0A4Z0R8F9"/>
<name>A0A4Z0R8F9_9FIRM</name>
<evidence type="ECO:0000256" key="1">
    <source>
        <dbReference type="ARBA" id="ARBA00006754"/>
    </source>
</evidence>
<comment type="similarity">
    <text evidence="1">Belongs to the CdaR family.</text>
</comment>
<sequence>MEITVKELMQLGPLKASQVVAGYQNLDNVVKGVTIMEAPDIVNWLSGGELLLTSLYSTSGGEVNYPEFIQKLSAKGVCALAVKVRRFVDDIPQEIIETANEVGLPIIELEGNVRFVDIMYPVMEMLFNKQVVELKYYKEVQERFTALALHCEGLESITTTLAELIGNPVAVFDKSRKCLHTTDEKINQFSEVTELYDRELLSDKFSFYRHMVVFPSCGEEPIPQVVVPIQALNQIKAYLTVAEINRPLQDMDFICLEHAATVVTLDRVKRFAVKEVEQKFRNDIIEHLISGEVEVNTLLERASLLEWDINRPFVVVLFNIKHIDAYLAEKKVQPDKLALQGIKSEIQTMITSLMKFQTRDFILGHKGDSIIVLWPVIENIEQLLQDIKKTGLEVQNLMKKRLKKISISMGIGDVAAEIQDIPQSYKEAQDAILFGEMLHGDNVISSFQELGVLRILCKFGERNALEEFVPRPLKKLYDHDQTNQGELLKSLKVFLECNGNASKAAKELFIHYKTLLYRLERIKDITELNLENNKNRLELELGLKIMLLLNQTSE</sequence>